<accession>A0A919FB79</accession>
<reference evidence="2" key="2">
    <citation type="submission" date="2020-09" db="EMBL/GenBank/DDBJ databases">
        <authorList>
            <person name="Sun Q."/>
            <person name="Ohkuma M."/>
        </authorList>
    </citation>
    <scope>NUCLEOTIDE SEQUENCE</scope>
    <source>
        <strain evidence="2">JCM 13306</strain>
    </source>
</reference>
<dbReference type="AlphaFoldDB" id="A0A919FB79"/>
<dbReference type="InterPro" id="IPR028904">
    <property type="entry name" value="Tox-REase-5_dom"/>
</dbReference>
<reference evidence="2" key="1">
    <citation type="journal article" date="2014" name="Int. J. Syst. Evol. Microbiol.">
        <title>Complete genome sequence of Corynebacterium casei LMG S-19264T (=DSM 44701T), isolated from a smear-ripened cheese.</title>
        <authorList>
            <consortium name="US DOE Joint Genome Institute (JGI-PGF)"/>
            <person name="Walter F."/>
            <person name="Albersmeier A."/>
            <person name="Kalinowski J."/>
            <person name="Ruckert C."/>
        </authorList>
    </citation>
    <scope>NUCLEOTIDE SEQUENCE</scope>
    <source>
        <strain evidence="2">JCM 13306</strain>
    </source>
</reference>
<sequence>MVAIPIRWGLGKLAERAAAAMAAAAAANAAKEAVKDKPDTKAREADCSETPEATECNQCKLGSGIVGQPPTPRYVTQGNRINYDYQLQIANMYAAPERFGYVKRGDNSNSIVNLDLDAVKSIFGKGGEYTTLEWLFGGKSFDGFWRSRCTVVETKANFGHFFDEDGNDAKPFTRAVVASWFKSYMAQEEIIMPTKPQGKLEWHFMDMIAYRAGVEAGIPSTAARFTPYILGRI</sequence>
<evidence type="ECO:0000313" key="2">
    <source>
        <dbReference type="EMBL" id="GHH59234.1"/>
    </source>
</evidence>
<protein>
    <recommendedName>
        <fullName evidence="1">Tox-REase-5 domain-containing protein</fullName>
    </recommendedName>
</protein>
<dbReference type="Proteomes" id="UP000623958">
    <property type="component" value="Unassembled WGS sequence"/>
</dbReference>
<name>A0A919FB79_9XANT</name>
<organism evidence="2 3">
    <name type="scientific">Xanthomonas boreopolis</name>
    <dbReference type="NCBI Taxonomy" id="86183"/>
    <lineage>
        <taxon>Bacteria</taxon>
        <taxon>Pseudomonadati</taxon>
        <taxon>Pseudomonadota</taxon>
        <taxon>Gammaproteobacteria</taxon>
        <taxon>Lysobacterales</taxon>
        <taxon>Lysobacteraceae</taxon>
        <taxon>Xanthomonas</taxon>
    </lineage>
</organism>
<evidence type="ECO:0000313" key="3">
    <source>
        <dbReference type="Proteomes" id="UP000623958"/>
    </source>
</evidence>
<proteinExistence type="predicted"/>
<dbReference type="Pfam" id="PF15648">
    <property type="entry name" value="Tox-REase-5"/>
    <property type="match status" value="1"/>
</dbReference>
<evidence type="ECO:0000259" key="1">
    <source>
        <dbReference type="Pfam" id="PF15648"/>
    </source>
</evidence>
<dbReference type="EMBL" id="BNBA01000036">
    <property type="protein sequence ID" value="GHH59234.1"/>
    <property type="molecule type" value="Genomic_DNA"/>
</dbReference>
<dbReference type="RefSeq" id="WP_434029890.1">
    <property type="nucleotide sequence ID" value="NZ_BNBA01000036.1"/>
</dbReference>
<comment type="caution">
    <text evidence="2">The sequence shown here is derived from an EMBL/GenBank/DDBJ whole genome shotgun (WGS) entry which is preliminary data.</text>
</comment>
<gene>
    <name evidence="2" type="ORF">GCM10009090_33110</name>
</gene>
<keyword evidence="3" id="KW-1185">Reference proteome</keyword>
<feature type="domain" description="Tox-REase-5" evidence="1">
    <location>
        <begin position="130"/>
        <end position="206"/>
    </location>
</feature>